<feature type="compositionally biased region" description="Polar residues" evidence="1">
    <location>
        <begin position="183"/>
        <end position="199"/>
    </location>
</feature>
<name>A0A8H7KKM6_AGABI</name>
<feature type="region of interest" description="Disordered" evidence="1">
    <location>
        <begin position="174"/>
        <end position="227"/>
    </location>
</feature>
<dbReference type="EMBL" id="JABXXO010000001">
    <property type="protein sequence ID" value="KAF7784075.1"/>
    <property type="molecule type" value="Genomic_DNA"/>
</dbReference>
<reference evidence="2 3" key="1">
    <citation type="journal article" name="Sci. Rep.">
        <title>Telomere-to-telomere assembled and centromere annotated genomes of the two main subspecies of the button mushroom Agaricus bisporus reveal especially polymorphic chromosome ends.</title>
        <authorList>
            <person name="Sonnenberg A.S.M."/>
            <person name="Sedaghat-Telgerd N."/>
            <person name="Lavrijssen B."/>
            <person name="Ohm R.A."/>
            <person name="Hendrickx P.M."/>
            <person name="Scholtmeijer K."/>
            <person name="Baars J.J.P."/>
            <person name="van Peer A."/>
        </authorList>
    </citation>
    <scope>NUCLEOTIDE SEQUENCE [LARGE SCALE GENOMIC DNA]</scope>
    <source>
        <strain evidence="2 3">H119_p4</strain>
    </source>
</reference>
<evidence type="ECO:0000313" key="3">
    <source>
        <dbReference type="Proteomes" id="UP000629468"/>
    </source>
</evidence>
<comment type="caution">
    <text evidence="2">The sequence shown here is derived from an EMBL/GenBank/DDBJ whole genome shotgun (WGS) entry which is preliminary data.</text>
</comment>
<organism evidence="2 3">
    <name type="scientific">Agaricus bisporus var. burnettii</name>
    <dbReference type="NCBI Taxonomy" id="192524"/>
    <lineage>
        <taxon>Eukaryota</taxon>
        <taxon>Fungi</taxon>
        <taxon>Dikarya</taxon>
        <taxon>Basidiomycota</taxon>
        <taxon>Agaricomycotina</taxon>
        <taxon>Agaricomycetes</taxon>
        <taxon>Agaricomycetidae</taxon>
        <taxon>Agaricales</taxon>
        <taxon>Agaricineae</taxon>
        <taxon>Agaricaceae</taxon>
        <taxon>Agaricus</taxon>
    </lineage>
</organism>
<dbReference type="AlphaFoldDB" id="A0A8H7KKM6"/>
<dbReference type="Proteomes" id="UP000629468">
    <property type="component" value="Unassembled WGS sequence"/>
</dbReference>
<proteinExistence type="predicted"/>
<evidence type="ECO:0000256" key="1">
    <source>
        <dbReference type="SAM" id="MobiDB-lite"/>
    </source>
</evidence>
<gene>
    <name evidence="2" type="ORF">Agabi119p4_240</name>
</gene>
<feature type="region of interest" description="Disordered" evidence="1">
    <location>
        <begin position="100"/>
        <end position="125"/>
    </location>
</feature>
<feature type="compositionally biased region" description="Basic and acidic residues" evidence="1">
    <location>
        <begin position="210"/>
        <end position="227"/>
    </location>
</feature>
<evidence type="ECO:0000313" key="2">
    <source>
        <dbReference type="EMBL" id="KAF7784075.1"/>
    </source>
</evidence>
<protein>
    <submittedName>
        <fullName evidence="2">Uncharacterized protein</fullName>
    </submittedName>
</protein>
<sequence length="227" mass="23536">MASGRRGSIDETTAGEACAEAPNQAVAKQVEEVANLEHEAAEQAASVAKELGPKYTGERVSAVGKLGMEASQVLNKAVEEGKRDVTGGVKEGAGNIKETAAKVPPASQEHLSFAAGGESQEEQKESLFLPPGISQAAVMDMLKNIAESGRTVIRKTDEAVTEATQSMVGMTGTEGAQLKEMPASSTGIPAVSQPLQTGSKEIESVYPKTGEAHEAKDVAQNEKGKTS</sequence>
<feature type="region of interest" description="Disordered" evidence="1">
    <location>
        <begin position="1"/>
        <end position="20"/>
    </location>
</feature>
<accession>A0A8H7KKM6</accession>